<gene>
    <name evidence="3" type="ordered locus">BOV_1998</name>
</gene>
<sequence>MTPFGKRLRELREERGVTQKEMAQALRVSPAYLSALEHGRRGQPTWDLLQRIITYFNIIWDEAEELQNLAAVSHPRVVIDTSGLSPQATQLANLLAKNIRLIDRDTIKHLTEEIAAARKRAVGASRFRRMIRKAPSARRAWN</sequence>
<name>A0A0H3ARA8_BRUO2</name>
<evidence type="ECO:0000256" key="1">
    <source>
        <dbReference type="ARBA" id="ARBA00023125"/>
    </source>
</evidence>
<dbReference type="SUPFAM" id="SSF47413">
    <property type="entry name" value="lambda repressor-like DNA-binding domains"/>
    <property type="match status" value="1"/>
</dbReference>
<reference evidence="4" key="1">
    <citation type="journal article" date="2009" name="PLoS ONE">
        <title>Genome degradation in Brucella ovis corresponds with narrowing of its host range and tissue tropism.</title>
        <authorList>
            <person name="Tsolis R.M."/>
            <person name="Seshadri R."/>
            <person name="Santos R.L."/>
            <person name="Sangari F.J."/>
            <person name="Lobo J.M."/>
            <person name="de Jong M.F."/>
            <person name="Ren Q."/>
            <person name="Myers G."/>
            <person name="Brinkac L.M."/>
            <person name="Nelson W.C."/>
            <person name="Deboy R.T."/>
            <person name="Angiuoli S."/>
            <person name="Khouri H."/>
            <person name="Dimitrov G."/>
            <person name="Robinson J.R."/>
            <person name="Mulligan S."/>
            <person name="Walker R.L."/>
            <person name="Elzer P.E."/>
            <person name="Hassan K.A."/>
            <person name="Paulsen I.T."/>
        </authorList>
    </citation>
    <scope>NUCLEOTIDE SEQUENCE [LARGE SCALE GENOMIC DNA]</scope>
    <source>
        <strain evidence="4">ATCC 25840 / 63/290 / NCTC 10512</strain>
    </source>
</reference>
<protein>
    <recommendedName>
        <fullName evidence="2">HTH cro/C1-type domain-containing protein</fullName>
    </recommendedName>
</protein>
<dbReference type="EMBL" id="CP000708">
    <property type="protein sequence ID" value="ABQ61523.1"/>
    <property type="molecule type" value="Genomic_DNA"/>
</dbReference>
<proteinExistence type="predicted"/>
<dbReference type="Pfam" id="PF13560">
    <property type="entry name" value="HTH_31"/>
    <property type="match status" value="1"/>
</dbReference>
<dbReference type="KEGG" id="bov:BOV_1998"/>
<dbReference type="PANTHER" id="PTHR46558">
    <property type="entry name" value="TRACRIPTIONAL REGULATORY PROTEIN-RELATED-RELATED"/>
    <property type="match status" value="1"/>
</dbReference>
<feature type="domain" description="HTH cro/C1-type" evidence="2">
    <location>
        <begin position="8"/>
        <end position="66"/>
    </location>
</feature>
<evidence type="ECO:0000259" key="2">
    <source>
        <dbReference type="PROSITE" id="PS50943"/>
    </source>
</evidence>
<dbReference type="RefSeq" id="WP_006014468.1">
    <property type="nucleotide sequence ID" value="NC_009505.1"/>
</dbReference>
<organism evidence="3 4">
    <name type="scientific">Brucella ovis (strain ATCC 25840 / 63/290 / NCTC 10512)</name>
    <dbReference type="NCBI Taxonomy" id="444178"/>
    <lineage>
        <taxon>Bacteria</taxon>
        <taxon>Pseudomonadati</taxon>
        <taxon>Pseudomonadota</taxon>
        <taxon>Alphaproteobacteria</taxon>
        <taxon>Hyphomicrobiales</taxon>
        <taxon>Brucellaceae</taxon>
        <taxon>Brucella/Ochrobactrum group</taxon>
        <taxon>Brucella</taxon>
    </lineage>
</organism>
<evidence type="ECO:0000313" key="3">
    <source>
        <dbReference type="EMBL" id="ABQ61523.1"/>
    </source>
</evidence>
<dbReference type="GeneID" id="45125331"/>
<dbReference type="Gene3D" id="1.10.260.40">
    <property type="entry name" value="lambda repressor-like DNA-binding domains"/>
    <property type="match status" value="1"/>
</dbReference>
<dbReference type="Proteomes" id="UP000006383">
    <property type="component" value="Chromosome I"/>
</dbReference>
<dbReference type="GO" id="GO:0003677">
    <property type="term" value="F:DNA binding"/>
    <property type="evidence" value="ECO:0007669"/>
    <property type="project" value="UniProtKB-KW"/>
</dbReference>
<dbReference type="AlphaFoldDB" id="A0A0H3ARA8"/>
<dbReference type="PROSITE" id="PS50943">
    <property type="entry name" value="HTH_CROC1"/>
    <property type="match status" value="1"/>
</dbReference>
<dbReference type="CDD" id="cd00093">
    <property type="entry name" value="HTH_XRE"/>
    <property type="match status" value="1"/>
</dbReference>
<dbReference type="HOGENOM" id="CLU_144164_3_0_5"/>
<keyword evidence="4" id="KW-1185">Reference proteome</keyword>
<accession>A0A0H3ARA8</accession>
<dbReference type="PANTHER" id="PTHR46558:SF4">
    <property type="entry name" value="DNA-BIDING PHAGE PROTEIN"/>
    <property type="match status" value="1"/>
</dbReference>
<dbReference type="InterPro" id="IPR001387">
    <property type="entry name" value="Cro/C1-type_HTH"/>
</dbReference>
<dbReference type="SMART" id="SM00530">
    <property type="entry name" value="HTH_XRE"/>
    <property type="match status" value="1"/>
</dbReference>
<dbReference type="InterPro" id="IPR010982">
    <property type="entry name" value="Lambda_DNA-bd_dom_sf"/>
</dbReference>
<dbReference type="PhylomeDB" id="A0A0H3ARA8"/>
<keyword evidence="1" id="KW-0238">DNA-binding</keyword>
<evidence type="ECO:0000313" key="4">
    <source>
        <dbReference type="Proteomes" id="UP000006383"/>
    </source>
</evidence>